<reference evidence="2 3" key="1">
    <citation type="submission" date="2016-07" db="EMBL/GenBank/DDBJ databases">
        <title>Pervasive Adenine N6-methylation of Active Genes in Fungi.</title>
        <authorList>
            <consortium name="DOE Joint Genome Institute"/>
            <person name="Mondo S.J."/>
            <person name="Dannebaum R.O."/>
            <person name="Kuo R.C."/>
            <person name="Labutti K."/>
            <person name="Haridas S."/>
            <person name="Kuo A."/>
            <person name="Salamov A."/>
            <person name="Ahrendt S.R."/>
            <person name="Lipzen A."/>
            <person name="Sullivan W."/>
            <person name="Andreopoulos W.B."/>
            <person name="Clum A."/>
            <person name="Lindquist E."/>
            <person name="Daum C."/>
            <person name="Ramamoorthy G.K."/>
            <person name="Gryganskyi A."/>
            <person name="Culley D."/>
            <person name="Magnuson J.K."/>
            <person name="James T.Y."/>
            <person name="O'Malley M.A."/>
            <person name="Stajich J.E."/>
            <person name="Spatafora J.W."/>
            <person name="Visel A."/>
            <person name="Grigoriev I.V."/>
        </authorList>
    </citation>
    <scope>NUCLEOTIDE SEQUENCE [LARGE SCALE GENOMIC DNA]</scope>
    <source>
        <strain evidence="2 3">PL171</strain>
    </source>
</reference>
<keyword evidence="1" id="KW-1133">Transmembrane helix</keyword>
<protein>
    <submittedName>
        <fullName evidence="2">Uncharacterized protein</fullName>
    </submittedName>
</protein>
<comment type="caution">
    <text evidence="2">The sequence shown here is derived from an EMBL/GenBank/DDBJ whole genome shotgun (WGS) entry which is preliminary data.</text>
</comment>
<evidence type="ECO:0000313" key="3">
    <source>
        <dbReference type="Proteomes" id="UP000193411"/>
    </source>
</evidence>
<evidence type="ECO:0000256" key="1">
    <source>
        <dbReference type="SAM" id="Phobius"/>
    </source>
</evidence>
<name>A0A1Y2I2H3_9FUNG</name>
<proteinExistence type="predicted"/>
<dbReference type="AlphaFoldDB" id="A0A1Y2I2H3"/>
<sequence length="353" mass="37148">MNADIKIIDVFGVAFRGFNKEYTASCPGVSHVTRIDTEAPEIPGFAPLGVSGFQVHCSDGSPVQGMNSQVGIQLPIGLVKQFAGSVVSAGIKDVTVLSSGLLQQFAYAGIIAPTPVSRTNPPTMSWRQSESAFSACLLKGLKIWSNVFVHSLARPDPGSLAATNVAPSQIPFTTTITVGSGASATTIITVITPGVAPAPLTVTLPGGTPIVITQVSGGGAVATFAPVPGTPLALPSSSSSVDDIAFLSWLIIALCLVVAALASVLMYLRMRRRKHRRQRHGDIELVDVNHSMVNREIDTQQVDPPAYLVAPIPEAGPVDDVPNELAVSDWYCGACPWKNCSSRGCHNIEMLRL</sequence>
<dbReference type="Proteomes" id="UP000193411">
    <property type="component" value="Unassembled WGS sequence"/>
</dbReference>
<keyword evidence="3" id="KW-1185">Reference proteome</keyword>
<keyword evidence="1" id="KW-0812">Transmembrane</keyword>
<keyword evidence="1" id="KW-0472">Membrane</keyword>
<evidence type="ECO:0000313" key="2">
    <source>
        <dbReference type="EMBL" id="ORZ41068.1"/>
    </source>
</evidence>
<dbReference type="EMBL" id="MCFL01000002">
    <property type="protein sequence ID" value="ORZ41068.1"/>
    <property type="molecule type" value="Genomic_DNA"/>
</dbReference>
<organism evidence="2 3">
    <name type="scientific">Catenaria anguillulae PL171</name>
    <dbReference type="NCBI Taxonomy" id="765915"/>
    <lineage>
        <taxon>Eukaryota</taxon>
        <taxon>Fungi</taxon>
        <taxon>Fungi incertae sedis</taxon>
        <taxon>Blastocladiomycota</taxon>
        <taxon>Blastocladiomycetes</taxon>
        <taxon>Blastocladiales</taxon>
        <taxon>Catenariaceae</taxon>
        <taxon>Catenaria</taxon>
    </lineage>
</organism>
<gene>
    <name evidence="2" type="ORF">BCR44DRAFT_1457516</name>
</gene>
<accession>A0A1Y2I2H3</accession>
<feature type="transmembrane region" description="Helical" evidence="1">
    <location>
        <begin position="246"/>
        <end position="268"/>
    </location>
</feature>